<feature type="transmembrane region" description="Helical" evidence="1">
    <location>
        <begin position="88"/>
        <end position="106"/>
    </location>
</feature>
<feature type="transmembrane region" description="Helical" evidence="1">
    <location>
        <begin position="181"/>
        <end position="205"/>
    </location>
</feature>
<organism evidence="2 3">
    <name type="scientific">Lelliottia wanjuensis</name>
    <dbReference type="NCBI Taxonomy" id="3050585"/>
    <lineage>
        <taxon>Bacteria</taxon>
        <taxon>Pseudomonadati</taxon>
        <taxon>Pseudomonadota</taxon>
        <taxon>Gammaproteobacteria</taxon>
        <taxon>Enterobacterales</taxon>
        <taxon>Enterobacteriaceae</taxon>
        <taxon>Lelliottia</taxon>
    </lineage>
</organism>
<protein>
    <submittedName>
        <fullName evidence="2">Dimethyl sulfoxide reductase anchor subunit</fullName>
        <ecNumber evidence="2">1.8.5.3</ecNumber>
    </submittedName>
</protein>
<dbReference type="PANTHER" id="PTHR38095">
    <property type="entry name" value="ANAEROBIC DIMETHYL SULFOXIDE REDUCTASE CHAIN YNFH"/>
    <property type="match status" value="1"/>
</dbReference>
<keyword evidence="3" id="KW-1185">Reference proteome</keyword>
<dbReference type="InterPro" id="IPR007059">
    <property type="entry name" value="DmsC"/>
</dbReference>
<feature type="transmembrane region" description="Helical" evidence="1">
    <location>
        <begin position="252"/>
        <end position="273"/>
    </location>
</feature>
<sequence length="274" mass="30082">MHEWPLLIFTLLLQGAVGLTLFLTLNLWSGSTPRYSTRLSTERPQLPIFIVCVMAGLGLLASVFHLGYPLNAFNALRHFNSSWLSREIVFASLFLAFAGLGFLASLMKGSLWKGLMPLALLLGLIDVYCMSQIYMHTSVITWMHANTLVMFYGSVAIVGAVVASVLLPLRNSSLARGMMALVVVAVLVRLLTQIPYMSWLSGAGLSDALMFPHQPLEAFKTTAELRLWGWSLSVVGALAFACGALRSRQVWLYAGGALLLIAEVLLRFAFFSIH</sequence>
<dbReference type="GO" id="GO:0019645">
    <property type="term" value="P:anaerobic electron transport chain"/>
    <property type="evidence" value="ECO:0007669"/>
    <property type="project" value="InterPro"/>
</dbReference>
<keyword evidence="1" id="KW-1133">Transmembrane helix</keyword>
<feature type="transmembrane region" description="Helical" evidence="1">
    <location>
        <begin position="48"/>
        <end position="68"/>
    </location>
</feature>
<keyword evidence="2" id="KW-0560">Oxidoreductase</keyword>
<dbReference type="EC" id="1.8.5.3" evidence="2"/>
<keyword evidence="1" id="KW-0472">Membrane</keyword>
<dbReference type="GO" id="GO:0009389">
    <property type="term" value="F:dimethyl sulfoxide reductase activity"/>
    <property type="evidence" value="ECO:0007669"/>
    <property type="project" value="TreeGrafter"/>
</dbReference>
<name>A0AAP4LCD8_9ENTR</name>
<feature type="transmembrane region" description="Helical" evidence="1">
    <location>
        <begin position="149"/>
        <end position="169"/>
    </location>
</feature>
<evidence type="ECO:0000313" key="3">
    <source>
        <dbReference type="Proteomes" id="UP001223214"/>
    </source>
</evidence>
<evidence type="ECO:0000256" key="1">
    <source>
        <dbReference type="SAM" id="Phobius"/>
    </source>
</evidence>
<dbReference type="PANTHER" id="PTHR38095:SF2">
    <property type="entry name" value="ANAEROBIC DIMETHYL SULFOXIDE REDUCTASE CHAIN C"/>
    <property type="match status" value="1"/>
</dbReference>
<dbReference type="Proteomes" id="UP001223214">
    <property type="component" value="Unassembled WGS sequence"/>
</dbReference>
<feature type="transmembrane region" description="Helical" evidence="1">
    <location>
        <begin position="225"/>
        <end position="245"/>
    </location>
</feature>
<feature type="transmembrane region" description="Helical" evidence="1">
    <location>
        <begin position="118"/>
        <end position="137"/>
    </location>
</feature>
<dbReference type="Pfam" id="PF04976">
    <property type="entry name" value="DmsC"/>
    <property type="match status" value="1"/>
</dbReference>
<evidence type="ECO:0000313" key="2">
    <source>
        <dbReference type="EMBL" id="MDK9365477.1"/>
    </source>
</evidence>
<proteinExistence type="predicted"/>
<dbReference type="RefSeq" id="WP_285150641.1">
    <property type="nucleotide sequence ID" value="NZ_JASSOM010000075.1"/>
</dbReference>
<reference evidence="2 3" key="1">
    <citation type="submission" date="2023-06" db="EMBL/GenBank/DDBJ databases">
        <title>Identification and characterization of antibiotic-resistant Gram-negative bacteria.</title>
        <authorList>
            <person name="Cho G.-S."/>
            <person name="Lee J."/>
            <person name="Tai E."/>
            <person name="Jeong S."/>
            <person name="Kim I."/>
            <person name="Kim B.-E."/>
            <person name="Jeong M.-I."/>
            <person name="Oh K.-K."/>
            <person name="Franz C.M.A.P."/>
        </authorList>
    </citation>
    <scope>NUCLEOTIDE SEQUENCE [LARGE SCALE GENOMIC DNA]</scope>
    <source>
        <strain evidence="2 3">V106_12</strain>
    </source>
</reference>
<dbReference type="AlphaFoldDB" id="A0AAP4LCD8"/>
<gene>
    <name evidence="2" type="ORF">QQF32_19985</name>
</gene>
<dbReference type="GO" id="GO:0005886">
    <property type="term" value="C:plasma membrane"/>
    <property type="evidence" value="ECO:0007669"/>
    <property type="project" value="TreeGrafter"/>
</dbReference>
<keyword evidence="1" id="KW-0812">Transmembrane</keyword>
<dbReference type="GO" id="GO:0009390">
    <property type="term" value="C:dimethyl sulfoxide reductase complex"/>
    <property type="evidence" value="ECO:0007669"/>
    <property type="project" value="TreeGrafter"/>
</dbReference>
<dbReference type="EMBL" id="JASSOM010000075">
    <property type="protein sequence ID" value="MDK9365477.1"/>
    <property type="molecule type" value="Genomic_DNA"/>
</dbReference>
<comment type="caution">
    <text evidence="2">The sequence shown here is derived from an EMBL/GenBank/DDBJ whole genome shotgun (WGS) entry which is preliminary data.</text>
</comment>
<feature type="transmembrane region" description="Helical" evidence="1">
    <location>
        <begin position="6"/>
        <end position="28"/>
    </location>
</feature>
<accession>A0AAP4LCD8</accession>